<organism evidence="1 2">
    <name type="scientific">Sediminitomix flava</name>
    <dbReference type="NCBI Taxonomy" id="379075"/>
    <lineage>
        <taxon>Bacteria</taxon>
        <taxon>Pseudomonadati</taxon>
        <taxon>Bacteroidota</taxon>
        <taxon>Cytophagia</taxon>
        <taxon>Cytophagales</taxon>
        <taxon>Flammeovirgaceae</taxon>
        <taxon>Sediminitomix</taxon>
    </lineage>
</organism>
<accession>A0A315ZH29</accession>
<evidence type="ECO:0000313" key="2">
    <source>
        <dbReference type="Proteomes" id="UP000245535"/>
    </source>
</evidence>
<dbReference type="OrthoDB" id="1120304at2"/>
<keyword evidence="2" id="KW-1185">Reference proteome</keyword>
<name>A0A315ZH29_SEDFL</name>
<dbReference type="RefSeq" id="WP_109615969.1">
    <property type="nucleotide sequence ID" value="NZ_QGDO01000001.1"/>
</dbReference>
<evidence type="ECO:0000313" key="1">
    <source>
        <dbReference type="EMBL" id="PWJ44479.1"/>
    </source>
</evidence>
<proteinExistence type="predicted"/>
<protein>
    <submittedName>
        <fullName evidence="1">Uncharacterized protein</fullName>
    </submittedName>
</protein>
<gene>
    <name evidence="1" type="ORF">BC781_101850</name>
</gene>
<dbReference type="EMBL" id="QGDO01000001">
    <property type="protein sequence ID" value="PWJ44479.1"/>
    <property type="molecule type" value="Genomic_DNA"/>
</dbReference>
<sequence>MKSLNFKAKISPKVVIFSRWTRKRYTLFSILGKQVKIGRLSIDICRQSLKTGKRRIIQILIAEREGKLQELEEDSGSLVDHLLLTLQGLLTSPSTLSVECESVLGMYFYKKWSEPTSV</sequence>
<comment type="caution">
    <text evidence="1">The sequence shown here is derived from an EMBL/GenBank/DDBJ whole genome shotgun (WGS) entry which is preliminary data.</text>
</comment>
<reference evidence="1 2" key="1">
    <citation type="submission" date="2018-03" db="EMBL/GenBank/DDBJ databases">
        <title>Genomic Encyclopedia of Archaeal and Bacterial Type Strains, Phase II (KMG-II): from individual species to whole genera.</title>
        <authorList>
            <person name="Goeker M."/>
        </authorList>
    </citation>
    <scope>NUCLEOTIDE SEQUENCE [LARGE SCALE GENOMIC DNA]</scope>
    <source>
        <strain evidence="1 2">DSM 28229</strain>
    </source>
</reference>
<dbReference type="AlphaFoldDB" id="A0A315ZH29"/>
<dbReference type="Proteomes" id="UP000245535">
    <property type="component" value="Unassembled WGS sequence"/>
</dbReference>